<dbReference type="OrthoDB" id="9804235at2"/>
<dbReference type="InterPro" id="IPR037523">
    <property type="entry name" value="VOC_core"/>
</dbReference>
<proteinExistence type="predicted"/>
<dbReference type="PANTHER" id="PTHR33993:SF14">
    <property type="entry name" value="GB|AAF24581.1"/>
    <property type="match status" value="1"/>
</dbReference>
<dbReference type="SUPFAM" id="SSF54593">
    <property type="entry name" value="Glyoxalase/Bleomycin resistance protein/Dihydroxybiphenyl dioxygenase"/>
    <property type="match status" value="2"/>
</dbReference>
<dbReference type="PANTHER" id="PTHR33993">
    <property type="entry name" value="GLYOXALASE-RELATED"/>
    <property type="match status" value="1"/>
</dbReference>
<reference evidence="2 3" key="1">
    <citation type="submission" date="2019-06" db="EMBL/GenBank/DDBJ databases">
        <title>Genome sequence of Litorilinea aerophila BAA-2444.</title>
        <authorList>
            <person name="Maclea K.S."/>
            <person name="Maurais E.G."/>
            <person name="Iannazzi L.C."/>
        </authorList>
    </citation>
    <scope>NUCLEOTIDE SEQUENCE [LARGE SCALE GENOMIC DNA]</scope>
    <source>
        <strain evidence="2 3">ATCC BAA-2444</strain>
    </source>
</reference>
<keyword evidence="3" id="KW-1185">Reference proteome</keyword>
<protein>
    <submittedName>
        <fullName evidence="2">VOC family protein</fullName>
    </submittedName>
</protein>
<dbReference type="InterPro" id="IPR052164">
    <property type="entry name" value="Anthracycline_SecMetBiosynth"/>
</dbReference>
<dbReference type="Gene3D" id="3.10.180.10">
    <property type="entry name" value="2,3-Dihydroxybiphenyl 1,2-Dioxygenase, domain 1"/>
    <property type="match status" value="2"/>
</dbReference>
<evidence type="ECO:0000259" key="1">
    <source>
        <dbReference type="PROSITE" id="PS51819"/>
    </source>
</evidence>
<evidence type="ECO:0000313" key="3">
    <source>
        <dbReference type="Proteomes" id="UP000317371"/>
    </source>
</evidence>
<dbReference type="InParanoid" id="A0A540VIE8"/>
<dbReference type="InterPro" id="IPR004360">
    <property type="entry name" value="Glyas_Fos-R_dOase_dom"/>
</dbReference>
<dbReference type="RefSeq" id="WP_141609606.1">
    <property type="nucleotide sequence ID" value="NZ_VIGC02000008.1"/>
</dbReference>
<organism evidence="2 3">
    <name type="scientific">Litorilinea aerophila</name>
    <dbReference type="NCBI Taxonomy" id="1204385"/>
    <lineage>
        <taxon>Bacteria</taxon>
        <taxon>Bacillati</taxon>
        <taxon>Chloroflexota</taxon>
        <taxon>Caldilineae</taxon>
        <taxon>Caldilineales</taxon>
        <taxon>Caldilineaceae</taxon>
        <taxon>Litorilinea</taxon>
    </lineage>
</organism>
<evidence type="ECO:0000313" key="2">
    <source>
        <dbReference type="EMBL" id="TQE96461.1"/>
    </source>
</evidence>
<feature type="domain" description="VOC" evidence="1">
    <location>
        <begin position="12"/>
        <end position="126"/>
    </location>
</feature>
<sequence length="255" mass="28129">MAIQTHKRAPGTPTWMHLMTPDLEAAKQFYRQLFGWTYLDTGPDFGHYHFARARDHDAAGLAGMQPDDQMPSAWTIYLASDDVAADAARVADLGGQVMVPPMEVGDTGSMAICVDPTGAVFGLWQAGRHIGASIVNEPGAMTWFEVNTPNAEAARDFYSQLFGLTAHKMEGMDYYTLHRGDETLFGVLQMDENWQGIPPHWMGYFAVDDTDASLKRLQEADGSIRVPPFDTPYGRMAVVADPFGATFSIIQLTEM</sequence>
<name>A0A540VIE8_9CHLR</name>
<dbReference type="PROSITE" id="PS51819">
    <property type="entry name" value="VOC"/>
    <property type="match status" value="2"/>
</dbReference>
<dbReference type="AlphaFoldDB" id="A0A540VIE8"/>
<dbReference type="CDD" id="cd07247">
    <property type="entry name" value="SgaA_N_like"/>
    <property type="match status" value="2"/>
</dbReference>
<dbReference type="EMBL" id="VIGC01000008">
    <property type="protein sequence ID" value="TQE96461.1"/>
    <property type="molecule type" value="Genomic_DNA"/>
</dbReference>
<dbReference type="Proteomes" id="UP000317371">
    <property type="component" value="Unassembled WGS sequence"/>
</dbReference>
<dbReference type="InterPro" id="IPR029068">
    <property type="entry name" value="Glyas_Bleomycin-R_OHBP_Dase"/>
</dbReference>
<dbReference type="Pfam" id="PF00903">
    <property type="entry name" value="Glyoxalase"/>
    <property type="match status" value="2"/>
</dbReference>
<feature type="domain" description="VOC" evidence="1">
    <location>
        <begin position="140"/>
        <end position="252"/>
    </location>
</feature>
<comment type="caution">
    <text evidence="2">The sequence shown here is derived from an EMBL/GenBank/DDBJ whole genome shotgun (WGS) entry which is preliminary data.</text>
</comment>
<accession>A0A540VIE8</accession>
<gene>
    <name evidence="2" type="ORF">FKZ61_08210</name>
</gene>